<comment type="domain">
    <text evidence="15">Contains 2 ubiquitin-conjugating enzyme family-like (UEV-like) regions. These regions lack the critical Cys residues required for ubiquitination but retain the ability to bind ubiquitin.</text>
</comment>
<proteinExistence type="inferred from homology"/>
<evidence type="ECO:0000256" key="14">
    <source>
        <dbReference type="ARBA" id="ARBA00025766"/>
    </source>
</evidence>
<evidence type="ECO:0000256" key="5">
    <source>
        <dbReference type="ARBA" id="ARBA00022703"/>
    </source>
</evidence>
<keyword evidence="11 15" id="KW-0234">DNA repair</keyword>
<evidence type="ECO:0000256" key="6">
    <source>
        <dbReference type="ARBA" id="ARBA00022737"/>
    </source>
</evidence>
<comment type="subcellular location">
    <subcellularLocation>
        <location evidence="15">Cytoplasm</location>
    </subcellularLocation>
    <subcellularLocation>
        <location evidence="1 15">Nucleus</location>
    </subcellularLocation>
    <text evidence="15">Localizes at sites of DNA damage at double-strand breaks (DSBs).</text>
</comment>
<evidence type="ECO:0000256" key="9">
    <source>
        <dbReference type="ARBA" id="ARBA00022786"/>
    </source>
</evidence>
<keyword evidence="17" id="KW-1185">Reference proteome</keyword>
<dbReference type="Proteomes" id="UP000887568">
    <property type="component" value="Unplaced"/>
</dbReference>
<keyword evidence="8 15" id="KW-0498">Mitosis</keyword>
<keyword evidence="10 15" id="KW-0156">Chromatin regulator</keyword>
<comment type="subunit">
    <text evidence="15">Component of the ARISC complex. Component of the BRCA1-A complex. Component of the BRISC complex. Binds polyubiquitin.</text>
</comment>
<dbReference type="GO" id="GO:0045739">
    <property type="term" value="P:positive regulation of DNA repair"/>
    <property type="evidence" value="ECO:0007669"/>
    <property type="project" value="UniProtKB-UniRule"/>
</dbReference>
<evidence type="ECO:0000256" key="2">
    <source>
        <dbReference type="ARBA" id="ARBA00019438"/>
    </source>
</evidence>
<dbReference type="AlphaFoldDB" id="A0A914BHQ7"/>
<protein>
    <recommendedName>
        <fullName evidence="2 15">BRISC and BRCA1-A complex member 2</fullName>
    </recommendedName>
</protein>
<keyword evidence="4 15" id="KW-0132">Cell division</keyword>
<evidence type="ECO:0000256" key="4">
    <source>
        <dbReference type="ARBA" id="ARBA00022618"/>
    </source>
</evidence>
<dbReference type="GO" id="GO:0005737">
    <property type="term" value="C:cytoplasm"/>
    <property type="evidence" value="ECO:0007669"/>
    <property type="project" value="UniProtKB-SubCell"/>
</dbReference>
<evidence type="ECO:0000256" key="15">
    <source>
        <dbReference type="RuleBase" id="RU368019"/>
    </source>
</evidence>
<dbReference type="GO" id="GO:0007095">
    <property type="term" value="P:mitotic G2 DNA damage checkpoint signaling"/>
    <property type="evidence" value="ECO:0007669"/>
    <property type="project" value="UniProtKB-UniRule"/>
</dbReference>
<evidence type="ECO:0000256" key="13">
    <source>
        <dbReference type="ARBA" id="ARBA00023306"/>
    </source>
</evidence>
<evidence type="ECO:0000256" key="1">
    <source>
        <dbReference type="ARBA" id="ARBA00004123"/>
    </source>
</evidence>
<dbReference type="EnsemblMetazoa" id="XM_038219502.1">
    <property type="protein sequence ID" value="XP_038075430.1"/>
    <property type="gene ID" value="LOC119743141"/>
</dbReference>
<dbReference type="GeneID" id="119743141"/>
<dbReference type="GO" id="GO:0006325">
    <property type="term" value="P:chromatin organization"/>
    <property type="evidence" value="ECO:0007669"/>
    <property type="project" value="UniProtKB-UniRule"/>
</dbReference>
<dbReference type="GO" id="GO:0031593">
    <property type="term" value="F:polyubiquitin modification-dependent protein binding"/>
    <property type="evidence" value="ECO:0007669"/>
    <property type="project" value="UniProtKB-UniRule"/>
</dbReference>
<dbReference type="GO" id="GO:0051301">
    <property type="term" value="P:cell division"/>
    <property type="evidence" value="ECO:0007669"/>
    <property type="project" value="UniProtKB-UniRule"/>
</dbReference>
<dbReference type="OrthoDB" id="538811at2759"/>
<dbReference type="PANTHER" id="PTHR15189">
    <property type="entry name" value="BRISC AND BRCA1-A COMPLEX MEMBER 2"/>
    <property type="match status" value="1"/>
</dbReference>
<evidence type="ECO:0000256" key="10">
    <source>
        <dbReference type="ARBA" id="ARBA00022853"/>
    </source>
</evidence>
<dbReference type="PANTHER" id="PTHR15189:SF7">
    <property type="entry name" value="BRISC AND BRCA1-A COMPLEX MEMBER 2"/>
    <property type="match status" value="1"/>
</dbReference>
<evidence type="ECO:0000256" key="12">
    <source>
        <dbReference type="ARBA" id="ARBA00023242"/>
    </source>
</evidence>
<dbReference type="GO" id="GO:0010212">
    <property type="term" value="P:response to ionizing radiation"/>
    <property type="evidence" value="ECO:0007669"/>
    <property type="project" value="UniProtKB-UniRule"/>
</dbReference>
<keyword evidence="6" id="KW-0677">Repeat</keyword>
<evidence type="ECO:0000313" key="17">
    <source>
        <dbReference type="Proteomes" id="UP000887568"/>
    </source>
</evidence>
<evidence type="ECO:0000256" key="11">
    <source>
        <dbReference type="ARBA" id="ARBA00023204"/>
    </source>
</evidence>
<sequence length="374" mass="42926">MDVLDFLDPQVGKYVDALLRENNVGVCGGPLYVSDPKTGRHTIAKKHCCDRFKIQIPYAGNTVTWQVIFDSMHPSDPPDFIFTDQDLGFMPEVEEIKSLVNWDAEDTKSLTLVIRELLGTYKEHQRKLLGDRLQFEYNSLLETGKFTDIEVYHSRKTARGPTIVNFLIRLPVDFSNIPEFLVKDNPGEDAAILLVSFQNQEATKVSPQLYLSPRVEHVLGGSASLRIPAFQNGGCLMDYVPNVCQLLENMVDQIVKGFQKRKEYISAFLSHYGRAILEYDAETFNRISLLLDHSDFYCILHISIPTFFPRDQPHFELQSIYNMTTYGKLISAIVKEYPYSPRWSGNEMAERARVFLDQWIPEFKRTSMSGGRMR</sequence>
<evidence type="ECO:0000256" key="3">
    <source>
        <dbReference type="ARBA" id="ARBA00022490"/>
    </source>
</evidence>
<reference evidence="16" key="1">
    <citation type="submission" date="2022-11" db="UniProtKB">
        <authorList>
            <consortium name="EnsemblMetazoa"/>
        </authorList>
    </citation>
    <scope>IDENTIFICATION</scope>
</reference>
<keyword evidence="5 15" id="KW-0053">Apoptosis</keyword>
<dbReference type="GO" id="GO:0006915">
    <property type="term" value="P:apoptotic process"/>
    <property type="evidence" value="ECO:0007669"/>
    <property type="project" value="UniProtKB-UniRule"/>
</dbReference>
<dbReference type="RefSeq" id="XP_038075430.1">
    <property type="nucleotide sequence ID" value="XM_038219502.1"/>
</dbReference>
<name>A0A914BHQ7_PATMI</name>
<dbReference type="Pfam" id="PF06113">
    <property type="entry name" value="BRE"/>
    <property type="match status" value="1"/>
</dbReference>
<evidence type="ECO:0000256" key="7">
    <source>
        <dbReference type="ARBA" id="ARBA00022763"/>
    </source>
</evidence>
<evidence type="ECO:0000313" key="16">
    <source>
        <dbReference type="EnsemblMetazoa" id="XP_038075430.1"/>
    </source>
</evidence>
<keyword evidence="3 15" id="KW-0963">Cytoplasm</keyword>
<dbReference type="GO" id="GO:0006302">
    <property type="term" value="P:double-strand break repair"/>
    <property type="evidence" value="ECO:0007669"/>
    <property type="project" value="UniProtKB-UniRule"/>
</dbReference>
<dbReference type="CTD" id="9577"/>
<dbReference type="InterPro" id="IPR010358">
    <property type="entry name" value="BRE"/>
</dbReference>
<accession>A0A914BHQ7</accession>
<evidence type="ECO:0000256" key="8">
    <source>
        <dbReference type="ARBA" id="ARBA00022776"/>
    </source>
</evidence>
<comment type="similarity">
    <text evidence="14 15">Belongs to the BABAM2 family.</text>
</comment>
<comment type="function">
    <text evidence="15">May play a role in homeostasis or cellular differentiation in cells of neural, epithelial and germline origins. May also act as a death receptor-associated anti-apoptotic protein, which inhibits the mitochondrial apoptotic pathway.</text>
</comment>
<dbReference type="OMA" id="AGSTWRH"/>
<dbReference type="GO" id="GO:0070552">
    <property type="term" value="C:BRISC complex"/>
    <property type="evidence" value="ECO:0007669"/>
    <property type="project" value="UniProtKB-UniRule"/>
</dbReference>
<keyword evidence="13 15" id="KW-0131">Cell cycle</keyword>
<keyword evidence="7 15" id="KW-0227">DNA damage</keyword>
<dbReference type="GO" id="GO:0070531">
    <property type="term" value="C:BRCA1-A complex"/>
    <property type="evidence" value="ECO:0007669"/>
    <property type="project" value="UniProtKB-UniRule"/>
</dbReference>
<organism evidence="16 17">
    <name type="scientific">Patiria miniata</name>
    <name type="common">Bat star</name>
    <name type="synonym">Asterina miniata</name>
    <dbReference type="NCBI Taxonomy" id="46514"/>
    <lineage>
        <taxon>Eukaryota</taxon>
        <taxon>Metazoa</taxon>
        <taxon>Echinodermata</taxon>
        <taxon>Eleutherozoa</taxon>
        <taxon>Asterozoa</taxon>
        <taxon>Asteroidea</taxon>
        <taxon>Valvatacea</taxon>
        <taxon>Valvatida</taxon>
        <taxon>Asterinidae</taxon>
        <taxon>Patiria</taxon>
    </lineage>
</organism>
<keyword evidence="9 15" id="KW-0833">Ubl conjugation pathway</keyword>
<dbReference type="CDD" id="cd23664">
    <property type="entry name" value="BRE"/>
    <property type="match status" value="1"/>
</dbReference>
<keyword evidence="12 15" id="KW-0539">Nucleus</keyword>